<dbReference type="EMBL" id="JARVKM010000018">
    <property type="protein sequence ID" value="KAK9778065.1"/>
    <property type="molecule type" value="Genomic_DNA"/>
</dbReference>
<evidence type="ECO:0000259" key="5">
    <source>
        <dbReference type="PROSITE" id="PS00498"/>
    </source>
</evidence>
<feature type="domain" description="Tyrosinase copper-binding" evidence="5">
    <location>
        <begin position="346"/>
        <end position="357"/>
    </location>
</feature>
<accession>A0ABR2XW70</accession>
<evidence type="ECO:0000256" key="1">
    <source>
        <dbReference type="ARBA" id="ARBA00022723"/>
    </source>
</evidence>
<evidence type="ECO:0000259" key="4">
    <source>
        <dbReference type="PROSITE" id="PS00497"/>
    </source>
</evidence>
<proteinExistence type="predicted"/>
<sequence>MGMQPSPMEPHELWGSSQSPERVHQDRTTIANARIRRVQGVYAVISWYGFWIRLWKPTKKRELYISRTDQQRQISACPTLSTFLGPIPSAVPPIFTLSLPATKDMGFSSIRSLALLWLVATSVPVASGLPKTKCDSVPKCTELNQRQAWSALTDDEKSRYIDAELCLQNRPAVLGIEGAKNRWDELMYGHIVQSNIIHDVGAFLPWHRLYMRAHEIILQTECGYQGAQPYWDELADRTAGELEAASVLDADTGFGTGDVGEDGCIVNGPFVNLTMHLNQTSNEANYCLSRKLASWAWDWANSTWLDACYATDNYEDAWQCFIFAPHTAGHGSIGGTMLDVVASPGDPLFFLHHTYLDRVWWRWQQQDLPTRLTDMSGRNIPLQTYLDQNNFDYPSTAVTDYFNDGGNETTLSHTLWMAGLMPNATIGDVMDLGGDLICAEYIG</sequence>
<dbReference type="InterPro" id="IPR050316">
    <property type="entry name" value="Tyrosinase/Hemocyanin"/>
</dbReference>
<keyword evidence="1" id="KW-0479">Metal-binding</keyword>
<keyword evidence="7" id="KW-1185">Reference proteome</keyword>
<dbReference type="SUPFAM" id="SSF48056">
    <property type="entry name" value="Di-copper centre-containing domain"/>
    <property type="match status" value="1"/>
</dbReference>
<evidence type="ECO:0000256" key="3">
    <source>
        <dbReference type="SAM" id="MobiDB-lite"/>
    </source>
</evidence>
<organism evidence="6 7">
    <name type="scientific">Seiridium cardinale</name>
    <dbReference type="NCBI Taxonomy" id="138064"/>
    <lineage>
        <taxon>Eukaryota</taxon>
        <taxon>Fungi</taxon>
        <taxon>Dikarya</taxon>
        <taxon>Ascomycota</taxon>
        <taxon>Pezizomycotina</taxon>
        <taxon>Sordariomycetes</taxon>
        <taxon>Xylariomycetidae</taxon>
        <taxon>Amphisphaeriales</taxon>
        <taxon>Sporocadaceae</taxon>
        <taxon>Seiridium</taxon>
    </lineage>
</organism>
<evidence type="ECO:0000313" key="7">
    <source>
        <dbReference type="Proteomes" id="UP001465668"/>
    </source>
</evidence>
<evidence type="ECO:0000313" key="6">
    <source>
        <dbReference type="EMBL" id="KAK9778065.1"/>
    </source>
</evidence>
<dbReference type="PANTHER" id="PTHR11474">
    <property type="entry name" value="TYROSINASE FAMILY MEMBER"/>
    <property type="match status" value="1"/>
</dbReference>
<dbReference type="InterPro" id="IPR008922">
    <property type="entry name" value="Di-copper_centre_dom_sf"/>
</dbReference>
<name>A0ABR2XW70_9PEZI</name>
<dbReference type="PANTHER" id="PTHR11474:SF126">
    <property type="entry name" value="TYROSINASE-LIKE PROTEIN TYR-1-RELATED"/>
    <property type="match status" value="1"/>
</dbReference>
<gene>
    <name evidence="6" type="ORF">SCAR479_05391</name>
</gene>
<dbReference type="PROSITE" id="PS00498">
    <property type="entry name" value="TYROSINASE_2"/>
    <property type="match status" value="1"/>
</dbReference>
<dbReference type="Pfam" id="PF00264">
    <property type="entry name" value="Tyrosinase"/>
    <property type="match status" value="1"/>
</dbReference>
<feature type="region of interest" description="Disordered" evidence="3">
    <location>
        <begin position="1"/>
        <end position="22"/>
    </location>
</feature>
<dbReference type="Gene3D" id="1.10.1280.10">
    <property type="entry name" value="Di-copper center containing domain from catechol oxidase"/>
    <property type="match status" value="1"/>
</dbReference>
<protein>
    <submittedName>
        <fullName evidence="6">Tyrosinase copper-binding domain-containing protein</fullName>
    </submittedName>
</protein>
<keyword evidence="2" id="KW-0186">Copper</keyword>
<reference evidence="6 7" key="1">
    <citation type="submission" date="2024-02" db="EMBL/GenBank/DDBJ databases">
        <title>First draft genome assembly of two strains of Seiridium cardinale.</title>
        <authorList>
            <person name="Emiliani G."/>
            <person name="Scali E."/>
        </authorList>
    </citation>
    <scope>NUCLEOTIDE SEQUENCE [LARGE SCALE GENOMIC DNA]</scope>
    <source>
        <strain evidence="6 7">BM-138-000479</strain>
    </source>
</reference>
<feature type="domain" description="Tyrosinase copper-binding" evidence="4">
    <location>
        <begin position="198"/>
        <end position="215"/>
    </location>
</feature>
<evidence type="ECO:0000256" key="2">
    <source>
        <dbReference type="ARBA" id="ARBA00023008"/>
    </source>
</evidence>
<dbReference type="PRINTS" id="PR00092">
    <property type="entry name" value="TYROSINASE"/>
</dbReference>
<dbReference type="PROSITE" id="PS00497">
    <property type="entry name" value="TYROSINASE_1"/>
    <property type="match status" value="1"/>
</dbReference>
<dbReference type="InterPro" id="IPR002227">
    <property type="entry name" value="Tyrosinase_Cu-bd"/>
</dbReference>
<dbReference type="Proteomes" id="UP001465668">
    <property type="component" value="Unassembled WGS sequence"/>
</dbReference>
<comment type="caution">
    <text evidence="6">The sequence shown here is derived from an EMBL/GenBank/DDBJ whole genome shotgun (WGS) entry which is preliminary data.</text>
</comment>